<dbReference type="GO" id="GO:0003964">
    <property type="term" value="F:RNA-directed DNA polymerase activity"/>
    <property type="evidence" value="ECO:0007669"/>
    <property type="project" value="UniProtKB-KW"/>
</dbReference>
<evidence type="ECO:0000313" key="1">
    <source>
        <dbReference type="EMBL" id="GFC59464.1"/>
    </source>
</evidence>
<dbReference type="PANTHER" id="PTHR33067:SF35">
    <property type="entry name" value="ASPARTIC PEPTIDASE DDI1-TYPE DOMAIN-CONTAINING PROTEIN"/>
    <property type="match status" value="1"/>
</dbReference>
<comment type="caution">
    <text evidence="1">The sequence shown here is derived from an EMBL/GenBank/DDBJ whole genome shotgun (WGS) entry which is preliminary data.</text>
</comment>
<dbReference type="PANTHER" id="PTHR33067">
    <property type="entry name" value="RNA-DIRECTED DNA POLYMERASE-RELATED"/>
    <property type="match status" value="1"/>
</dbReference>
<dbReference type="InterPro" id="IPR021109">
    <property type="entry name" value="Peptidase_aspartic_dom_sf"/>
</dbReference>
<feature type="non-terminal residue" evidence="1">
    <location>
        <position position="1"/>
    </location>
</feature>
<proteinExistence type="predicted"/>
<protein>
    <submittedName>
        <fullName evidence="1">Reverse transcriptase domain-containing protein</fullName>
    </submittedName>
</protein>
<accession>A0A699Q973</accession>
<keyword evidence="1" id="KW-0808">Transferase</keyword>
<name>A0A699Q973_TANCI</name>
<sequence length="255" mass="28714">PSIPYPSRRDNEKRRDQANEQIEKFYKIFKDMSFEISFTDALILMPKFASTLKYLIGNKEKLSEMARTTMNEHCSVVILNKLPRKLGDPGKFIIPCEFPGMDECLALANLGASINLMPLSVWDELSLPKLTPTCMTLELADRLVSKPIGIAKGVSFKVGVFHFPIDFMVVDFEPDPRVPLILESFSNVTASGTLTPHTYPIVFAASPTLTPFGDSDFLLYEEVDAFLGLEDDPDSQKAIHSTMTRRGTFSYWKLF</sequence>
<dbReference type="Gene3D" id="2.40.70.10">
    <property type="entry name" value="Acid Proteases"/>
    <property type="match status" value="1"/>
</dbReference>
<dbReference type="CDD" id="cd00303">
    <property type="entry name" value="retropepsin_like"/>
    <property type="match status" value="1"/>
</dbReference>
<dbReference type="AlphaFoldDB" id="A0A699Q973"/>
<dbReference type="EMBL" id="BKCJ010981721">
    <property type="protein sequence ID" value="GFC59464.1"/>
    <property type="molecule type" value="Genomic_DNA"/>
</dbReference>
<organism evidence="1">
    <name type="scientific">Tanacetum cinerariifolium</name>
    <name type="common">Dalmatian daisy</name>
    <name type="synonym">Chrysanthemum cinerariifolium</name>
    <dbReference type="NCBI Taxonomy" id="118510"/>
    <lineage>
        <taxon>Eukaryota</taxon>
        <taxon>Viridiplantae</taxon>
        <taxon>Streptophyta</taxon>
        <taxon>Embryophyta</taxon>
        <taxon>Tracheophyta</taxon>
        <taxon>Spermatophyta</taxon>
        <taxon>Magnoliopsida</taxon>
        <taxon>eudicotyledons</taxon>
        <taxon>Gunneridae</taxon>
        <taxon>Pentapetalae</taxon>
        <taxon>asterids</taxon>
        <taxon>campanulids</taxon>
        <taxon>Asterales</taxon>
        <taxon>Asteraceae</taxon>
        <taxon>Asteroideae</taxon>
        <taxon>Anthemideae</taxon>
        <taxon>Anthemidinae</taxon>
        <taxon>Tanacetum</taxon>
    </lineage>
</organism>
<gene>
    <name evidence="1" type="ORF">Tci_831434</name>
</gene>
<reference evidence="1" key="1">
    <citation type="journal article" date="2019" name="Sci. Rep.">
        <title>Draft genome of Tanacetum cinerariifolium, the natural source of mosquito coil.</title>
        <authorList>
            <person name="Yamashiro T."/>
            <person name="Shiraishi A."/>
            <person name="Satake H."/>
            <person name="Nakayama K."/>
        </authorList>
    </citation>
    <scope>NUCLEOTIDE SEQUENCE</scope>
</reference>
<keyword evidence="1" id="KW-0548">Nucleotidyltransferase</keyword>
<keyword evidence="1" id="KW-0695">RNA-directed DNA polymerase</keyword>